<dbReference type="InterPro" id="IPR048365">
    <property type="entry name" value="TNP-like_RNaseH_N"/>
</dbReference>
<evidence type="ECO:0000313" key="3">
    <source>
        <dbReference type="EMBL" id="KAH9378475.1"/>
    </source>
</evidence>
<evidence type="ECO:0000259" key="2">
    <source>
        <dbReference type="Pfam" id="PF21787"/>
    </source>
</evidence>
<dbReference type="Proteomes" id="UP000821853">
    <property type="component" value="Unassembled WGS sequence"/>
</dbReference>
<organism evidence="3 4">
    <name type="scientific">Haemaphysalis longicornis</name>
    <name type="common">Bush tick</name>
    <dbReference type="NCBI Taxonomy" id="44386"/>
    <lineage>
        <taxon>Eukaryota</taxon>
        <taxon>Metazoa</taxon>
        <taxon>Ecdysozoa</taxon>
        <taxon>Arthropoda</taxon>
        <taxon>Chelicerata</taxon>
        <taxon>Arachnida</taxon>
        <taxon>Acari</taxon>
        <taxon>Parasitiformes</taxon>
        <taxon>Ixodida</taxon>
        <taxon>Ixodoidea</taxon>
        <taxon>Ixodidae</taxon>
        <taxon>Haemaphysalinae</taxon>
        <taxon>Haemaphysalis</taxon>
    </lineage>
</organism>
<accession>A0A9J6GTG5</accession>
<protein>
    <recommendedName>
        <fullName evidence="2">Transposable element P transposase-like RNase H domain-containing protein</fullName>
    </recommendedName>
</protein>
<sequence>MTTHKAMLLTCHYTLLGILEELLPALKTKLETMRPEERHCALLVDEMQPTPGLDFDPTVKKPTGMVTVPLANPRAEGDVTYANHSLVVMLTGLASRWKQFLAYHLTGKADYLL</sequence>
<gene>
    <name evidence="3" type="ORF">HPB48_005684</name>
</gene>
<feature type="chain" id="PRO_5039936076" description="Transposable element P transposase-like RNase H domain-containing protein" evidence="1">
    <location>
        <begin position="18"/>
        <end position="113"/>
    </location>
</feature>
<proteinExistence type="predicted"/>
<dbReference type="Pfam" id="PF21787">
    <property type="entry name" value="TNP-like_RNaseH_N"/>
    <property type="match status" value="1"/>
</dbReference>
<evidence type="ECO:0000256" key="1">
    <source>
        <dbReference type="SAM" id="SignalP"/>
    </source>
</evidence>
<comment type="caution">
    <text evidence="3">The sequence shown here is derived from an EMBL/GenBank/DDBJ whole genome shotgun (WGS) entry which is preliminary data.</text>
</comment>
<evidence type="ECO:0000313" key="4">
    <source>
        <dbReference type="Proteomes" id="UP000821853"/>
    </source>
</evidence>
<keyword evidence="1" id="KW-0732">Signal</keyword>
<dbReference type="VEuPathDB" id="VectorBase:HLOH_062804"/>
<feature type="signal peptide" evidence="1">
    <location>
        <begin position="1"/>
        <end position="17"/>
    </location>
</feature>
<feature type="domain" description="Transposable element P transposase-like RNase H" evidence="2">
    <location>
        <begin position="17"/>
        <end position="108"/>
    </location>
</feature>
<dbReference type="EMBL" id="JABSTR010000008">
    <property type="protein sequence ID" value="KAH9378475.1"/>
    <property type="molecule type" value="Genomic_DNA"/>
</dbReference>
<reference evidence="3 4" key="1">
    <citation type="journal article" date="2020" name="Cell">
        <title>Large-Scale Comparative Analyses of Tick Genomes Elucidate Their Genetic Diversity and Vector Capacities.</title>
        <authorList>
            <consortium name="Tick Genome and Microbiome Consortium (TIGMIC)"/>
            <person name="Jia N."/>
            <person name="Wang J."/>
            <person name="Shi W."/>
            <person name="Du L."/>
            <person name="Sun Y."/>
            <person name="Zhan W."/>
            <person name="Jiang J.F."/>
            <person name="Wang Q."/>
            <person name="Zhang B."/>
            <person name="Ji P."/>
            <person name="Bell-Sakyi L."/>
            <person name="Cui X.M."/>
            <person name="Yuan T.T."/>
            <person name="Jiang B.G."/>
            <person name="Yang W.F."/>
            <person name="Lam T.T."/>
            <person name="Chang Q.C."/>
            <person name="Ding S.J."/>
            <person name="Wang X.J."/>
            <person name="Zhu J.G."/>
            <person name="Ruan X.D."/>
            <person name="Zhao L."/>
            <person name="Wei J.T."/>
            <person name="Ye R.Z."/>
            <person name="Que T.C."/>
            <person name="Du C.H."/>
            <person name="Zhou Y.H."/>
            <person name="Cheng J.X."/>
            <person name="Dai P.F."/>
            <person name="Guo W.B."/>
            <person name="Han X.H."/>
            <person name="Huang E.J."/>
            <person name="Li L.F."/>
            <person name="Wei W."/>
            <person name="Gao Y.C."/>
            <person name="Liu J.Z."/>
            <person name="Shao H.Z."/>
            <person name="Wang X."/>
            <person name="Wang C.C."/>
            <person name="Yang T.C."/>
            <person name="Huo Q.B."/>
            <person name="Li W."/>
            <person name="Chen H.Y."/>
            <person name="Chen S.E."/>
            <person name="Zhou L.G."/>
            <person name="Ni X.B."/>
            <person name="Tian J.H."/>
            <person name="Sheng Y."/>
            <person name="Liu T."/>
            <person name="Pan Y.S."/>
            <person name="Xia L.Y."/>
            <person name="Li J."/>
            <person name="Zhao F."/>
            <person name="Cao W.C."/>
        </authorList>
    </citation>
    <scope>NUCLEOTIDE SEQUENCE [LARGE SCALE GENOMIC DNA]</scope>
    <source>
        <strain evidence="3">HaeL-2018</strain>
    </source>
</reference>
<dbReference type="OrthoDB" id="7474070at2759"/>
<keyword evidence="4" id="KW-1185">Reference proteome</keyword>
<dbReference type="AlphaFoldDB" id="A0A9J6GTG5"/>
<name>A0A9J6GTG5_HAELO</name>